<feature type="transmembrane region" description="Helical" evidence="2">
    <location>
        <begin position="234"/>
        <end position="249"/>
    </location>
</feature>
<evidence type="ECO:0000313" key="4">
    <source>
        <dbReference type="Proteomes" id="UP000433406"/>
    </source>
</evidence>
<name>A0A6I3JBK0_9ACTN</name>
<feature type="transmembrane region" description="Helical" evidence="2">
    <location>
        <begin position="413"/>
        <end position="433"/>
    </location>
</feature>
<feature type="transmembrane region" description="Helical" evidence="2">
    <location>
        <begin position="325"/>
        <end position="343"/>
    </location>
</feature>
<organism evidence="3 4">
    <name type="scientific">Nocardioides marmotae</name>
    <dbReference type="NCBI Taxonomy" id="2663857"/>
    <lineage>
        <taxon>Bacteria</taxon>
        <taxon>Bacillati</taxon>
        <taxon>Actinomycetota</taxon>
        <taxon>Actinomycetes</taxon>
        <taxon>Propionibacteriales</taxon>
        <taxon>Nocardioidaceae</taxon>
        <taxon>Nocardioides</taxon>
    </lineage>
</organism>
<comment type="caution">
    <text evidence="3">The sequence shown here is derived from an EMBL/GenBank/DDBJ whole genome shotgun (WGS) entry which is preliminary data.</text>
</comment>
<feature type="transmembrane region" description="Helical" evidence="2">
    <location>
        <begin position="453"/>
        <end position="471"/>
    </location>
</feature>
<evidence type="ECO:0000256" key="2">
    <source>
        <dbReference type="SAM" id="Phobius"/>
    </source>
</evidence>
<gene>
    <name evidence="3" type="ORF">GGQ22_10590</name>
</gene>
<feature type="transmembrane region" description="Helical" evidence="2">
    <location>
        <begin position="261"/>
        <end position="281"/>
    </location>
</feature>
<evidence type="ECO:0000256" key="1">
    <source>
        <dbReference type="SAM" id="MobiDB-lite"/>
    </source>
</evidence>
<feature type="region of interest" description="Disordered" evidence="1">
    <location>
        <begin position="476"/>
        <end position="497"/>
    </location>
</feature>
<reference evidence="3 4" key="1">
    <citation type="submission" date="2019-10" db="EMBL/GenBank/DDBJ databases">
        <title>Nocardioides novel species isolated from the excrement of Marmot.</title>
        <authorList>
            <person name="Zhang G."/>
        </authorList>
    </citation>
    <scope>NUCLEOTIDE SEQUENCE [LARGE SCALE GENOMIC DNA]</scope>
    <source>
        <strain evidence="4">zg-579</strain>
    </source>
</reference>
<evidence type="ECO:0000313" key="3">
    <source>
        <dbReference type="EMBL" id="MTB95532.1"/>
    </source>
</evidence>
<feature type="transmembrane region" description="Helical" evidence="2">
    <location>
        <begin position="350"/>
        <end position="372"/>
    </location>
</feature>
<feature type="transmembrane region" description="Helical" evidence="2">
    <location>
        <begin position="160"/>
        <end position="181"/>
    </location>
</feature>
<accession>A0A6I3JBK0</accession>
<keyword evidence="2" id="KW-1133">Transmembrane helix</keyword>
<dbReference type="Proteomes" id="UP000433406">
    <property type="component" value="Unassembled WGS sequence"/>
</dbReference>
<feature type="transmembrane region" description="Helical" evidence="2">
    <location>
        <begin position="384"/>
        <end position="401"/>
    </location>
</feature>
<dbReference type="RefSeq" id="WP_154615056.1">
    <property type="nucleotide sequence ID" value="NZ_WLCI01000011.1"/>
</dbReference>
<keyword evidence="2" id="KW-0812">Transmembrane</keyword>
<proteinExistence type="predicted"/>
<dbReference type="EMBL" id="WLCI01000011">
    <property type="protein sequence ID" value="MTB95532.1"/>
    <property type="molecule type" value="Genomic_DNA"/>
</dbReference>
<feature type="transmembrane region" description="Helical" evidence="2">
    <location>
        <begin position="131"/>
        <end position="153"/>
    </location>
</feature>
<dbReference type="Pfam" id="PF09913">
    <property type="entry name" value="DUF2142"/>
    <property type="match status" value="1"/>
</dbReference>
<sequence length="497" mass="51692">MRARALRAATWFVLGTWCLQAAWIFAVPPYRGLDEHEHAYKAAAVARGDWSPRHPSSPDGWGDRMTVPADVVDSARPVCESLPYTTPDNCRGSSADDGLRTVASSAARYNPLFYAVIGSAALPFEGTTALYVMRLSTALLCSLLLGAAAYVTARRGSSMWGWVCFSGALTPIVLYSSAMAAPNGVELAAAALVWSGVVALGRHGVPRGHSDLPYVTAITAGGAVLATVRTLGPLWLVLILAAAALFLGRQRTRQVLGNRAGGAATSVLAVACLAGLAWTAAARTNDPGGPLRVTGEAWAALPGGWAMWLFQSIAAFPARDEIAPLGLYAVTLTVWAVILLLGLRAGRRRLGTAVALVVACSLLVPSAATLMTHAELGIAWQGRYGYPVAMGVIMLCAAAEPRPPGAVAPALKILGVVLPAATVGLIGVLDVVRGERVDSPLAGTSAWIVPPDASLALFVLAGAVMWGRAAIVATRPQRGSDPAPHVSPTRRVSTLPE</sequence>
<keyword evidence="2" id="KW-0472">Membrane</keyword>
<keyword evidence="4" id="KW-1185">Reference proteome</keyword>
<dbReference type="InterPro" id="IPR018674">
    <property type="entry name" value="DUF2142_membrane"/>
</dbReference>
<dbReference type="AlphaFoldDB" id="A0A6I3JBK0"/>
<protein>
    <submittedName>
        <fullName evidence="3">DUF2142 domain-containing protein</fullName>
    </submittedName>
</protein>